<comment type="caution">
    <text evidence="1">The sequence shown here is derived from an EMBL/GenBank/DDBJ whole genome shotgun (WGS) entry which is preliminary data.</text>
</comment>
<name>A0A3N0E1Y0_9ACTN</name>
<keyword evidence="2" id="KW-1185">Reference proteome</keyword>
<evidence type="ECO:0000313" key="2">
    <source>
        <dbReference type="Proteomes" id="UP000269198"/>
    </source>
</evidence>
<proteinExistence type="predicted"/>
<organism evidence="1 2">
    <name type="scientific">Halostreptopolyspora alba</name>
    <dbReference type="NCBI Taxonomy" id="2487137"/>
    <lineage>
        <taxon>Bacteria</taxon>
        <taxon>Bacillati</taxon>
        <taxon>Actinomycetota</taxon>
        <taxon>Actinomycetes</taxon>
        <taxon>Streptosporangiales</taxon>
        <taxon>Nocardiopsidaceae</taxon>
        <taxon>Halostreptopolyspora</taxon>
    </lineage>
</organism>
<dbReference type="Proteomes" id="UP000269198">
    <property type="component" value="Unassembled WGS sequence"/>
</dbReference>
<dbReference type="AlphaFoldDB" id="A0A3N0E1Y0"/>
<dbReference type="Gene3D" id="6.20.20.10">
    <property type="match status" value="1"/>
</dbReference>
<protein>
    <submittedName>
        <fullName evidence="1">Uncharacterized protein</fullName>
    </submittedName>
</protein>
<evidence type="ECO:0000313" key="1">
    <source>
        <dbReference type="EMBL" id="RNL81816.1"/>
    </source>
</evidence>
<sequence length="88" mass="8986">MLTRALAVARPCGFSGVAGPWSPILNGMDIAIVCQGCQGSGLRVNVVGYHGHDVNGEMVVPRPCHDCDGSGRVPSFGWSSSAGTADDG</sequence>
<reference evidence="1 2" key="1">
    <citation type="submission" date="2018-11" db="EMBL/GenBank/DDBJ databases">
        <title>The genome draft of YIM 96095.</title>
        <authorList>
            <person name="Tang S.-K."/>
            <person name="Chunyu W.-X."/>
            <person name="Feng Y.-Z."/>
        </authorList>
    </citation>
    <scope>NUCLEOTIDE SEQUENCE [LARGE SCALE GENOMIC DNA]</scope>
    <source>
        <strain evidence="1 2">YIM 96095</strain>
    </source>
</reference>
<dbReference type="EMBL" id="RJMB01000029">
    <property type="protein sequence ID" value="RNL81816.1"/>
    <property type="molecule type" value="Genomic_DNA"/>
</dbReference>
<gene>
    <name evidence="1" type="ORF">EFW17_21235</name>
</gene>
<accession>A0A3N0E1Y0</accession>